<dbReference type="OrthoDB" id="5457847at2"/>
<organism evidence="2 3">
    <name type="scientific">Desulfocurvibacter africanus PCS</name>
    <dbReference type="NCBI Taxonomy" id="1262666"/>
    <lineage>
        <taxon>Bacteria</taxon>
        <taxon>Pseudomonadati</taxon>
        <taxon>Thermodesulfobacteriota</taxon>
        <taxon>Desulfovibrionia</taxon>
        <taxon>Desulfovibrionales</taxon>
        <taxon>Desulfovibrionaceae</taxon>
        <taxon>Desulfocurvibacter</taxon>
    </lineage>
</organism>
<feature type="coiled-coil region" evidence="1">
    <location>
        <begin position="45"/>
        <end position="106"/>
    </location>
</feature>
<evidence type="ECO:0000313" key="2">
    <source>
        <dbReference type="EMBL" id="EMG36801.1"/>
    </source>
</evidence>
<evidence type="ECO:0000256" key="1">
    <source>
        <dbReference type="SAM" id="Coils"/>
    </source>
</evidence>
<dbReference type="AlphaFoldDB" id="M5Q0L5"/>
<reference evidence="2 3" key="1">
    <citation type="journal article" date="2013" name="Genome Announc.">
        <title>Draft Genome Sequence for Desulfovibrio africanus Strain PCS.</title>
        <authorList>
            <person name="Brown S.D."/>
            <person name="Utturkar S.M."/>
            <person name="Arkin A.P."/>
            <person name="Deutschbauer A.M."/>
            <person name="Elias D.A."/>
            <person name="Hazen T.C."/>
            <person name="Chakraborty R."/>
        </authorList>
    </citation>
    <scope>NUCLEOTIDE SEQUENCE [LARGE SCALE GENOMIC DNA]</scope>
    <source>
        <strain evidence="2 3">PCS</strain>
    </source>
</reference>
<dbReference type="EMBL" id="AOSV01000027">
    <property type="protein sequence ID" value="EMG36801.1"/>
    <property type="molecule type" value="Genomic_DNA"/>
</dbReference>
<accession>M5Q0L5</accession>
<sequence>MSVKQDLYEAAGPLDILRLGLRVLASELGWMLKNSLRELEIHQLRKRLDQEYLALGRIVERLTQEESQAGDSEAARGEQELSLGQIAFLKQEMALLRGERDRARCEHVRRRVSKWNLDGTT</sequence>
<dbReference type="RefSeq" id="WP_005987678.1">
    <property type="nucleotide sequence ID" value="NZ_AOSV01000027.1"/>
</dbReference>
<evidence type="ECO:0000313" key="3">
    <source>
        <dbReference type="Proteomes" id="UP000011922"/>
    </source>
</evidence>
<dbReference type="Proteomes" id="UP000011922">
    <property type="component" value="Unassembled WGS sequence"/>
</dbReference>
<name>M5Q0L5_DESAF</name>
<protein>
    <submittedName>
        <fullName evidence="2">Uncharacterized protein</fullName>
    </submittedName>
</protein>
<comment type="caution">
    <text evidence="2">The sequence shown here is derived from an EMBL/GenBank/DDBJ whole genome shotgun (WGS) entry which is preliminary data.</text>
</comment>
<proteinExistence type="predicted"/>
<dbReference type="PATRIC" id="fig|1262666.3.peg.2544"/>
<keyword evidence="1" id="KW-0175">Coiled coil</keyword>
<gene>
    <name evidence="2" type="ORF">PCS_02498</name>
</gene>